<protein>
    <submittedName>
        <fullName evidence="1">Uncharacterized protein</fullName>
    </submittedName>
</protein>
<keyword evidence="2" id="KW-1185">Reference proteome</keyword>
<dbReference type="Proteomes" id="UP001056120">
    <property type="component" value="Linkage Group LG04"/>
</dbReference>
<reference evidence="2" key="1">
    <citation type="journal article" date="2022" name="Mol. Ecol. Resour.">
        <title>The genomes of chicory, endive, great burdock and yacon provide insights into Asteraceae palaeo-polyploidization history and plant inulin production.</title>
        <authorList>
            <person name="Fan W."/>
            <person name="Wang S."/>
            <person name="Wang H."/>
            <person name="Wang A."/>
            <person name="Jiang F."/>
            <person name="Liu H."/>
            <person name="Zhao H."/>
            <person name="Xu D."/>
            <person name="Zhang Y."/>
        </authorList>
    </citation>
    <scope>NUCLEOTIDE SEQUENCE [LARGE SCALE GENOMIC DNA]</scope>
    <source>
        <strain evidence="2">cv. Yunnan</strain>
    </source>
</reference>
<reference evidence="1 2" key="2">
    <citation type="journal article" date="2022" name="Mol. Ecol. Resour.">
        <title>The genomes of chicory, endive, great burdock and yacon provide insights into Asteraceae paleo-polyploidization history and plant inulin production.</title>
        <authorList>
            <person name="Fan W."/>
            <person name="Wang S."/>
            <person name="Wang H."/>
            <person name="Wang A."/>
            <person name="Jiang F."/>
            <person name="Liu H."/>
            <person name="Zhao H."/>
            <person name="Xu D."/>
            <person name="Zhang Y."/>
        </authorList>
    </citation>
    <scope>NUCLEOTIDE SEQUENCE [LARGE SCALE GENOMIC DNA]</scope>
    <source>
        <strain evidence="2">cv. Yunnan</strain>
        <tissue evidence="1">Leaves</tissue>
    </source>
</reference>
<name>A0ACB9JD07_9ASTR</name>
<evidence type="ECO:0000313" key="2">
    <source>
        <dbReference type="Proteomes" id="UP001056120"/>
    </source>
</evidence>
<comment type="caution">
    <text evidence="1">The sequence shown here is derived from an EMBL/GenBank/DDBJ whole genome shotgun (WGS) entry which is preliminary data.</text>
</comment>
<sequence>MILFLLKNAWGLHKIAGKERADSDASPASLSGGHGFCSTPFQSVMTNRPEQTQNRHRSLKSVPFRRWYR</sequence>
<organism evidence="1 2">
    <name type="scientific">Smallanthus sonchifolius</name>
    <dbReference type="NCBI Taxonomy" id="185202"/>
    <lineage>
        <taxon>Eukaryota</taxon>
        <taxon>Viridiplantae</taxon>
        <taxon>Streptophyta</taxon>
        <taxon>Embryophyta</taxon>
        <taxon>Tracheophyta</taxon>
        <taxon>Spermatophyta</taxon>
        <taxon>Magnoliopsida</taxon>
        <taxon>eudicotyledons</taxon>
        <taxon>Gunneridae</taxon>
        <taxon>Pentapetalae</taxon>
        <taxon>asterids</taxon>
        <taxon>campanulids</taxon>
        <taxon>Asterales</taxon>
        <taxon>Asteraceae</taxon>
        <taxon>Asteroideae</taxon>
        <taxon>Heliantheae alliance</taxon>
        <taxon>Millerieae</taxon>
        <taxon>Smallanthus</taxon>
    </lineage>
</organism>
<accession>A0ACB9JD07</accession>
<proteinExistence type="predicted"/>
<evidence type="ECO:0000313" key="1">
    <source>
        <dbReference type="EMBL" id="KAI3817578.1"/>
    </source>
</evidence>
<gene>
    <name evidence="1" type="ORF">L1987_11373</name>
</gene>
<dbReference type="EMBL" id="CM042021">
    <property type="protein sequence ID" value="KAI3817578.1"/>
    <property type="molecule type" value="Genomic_DNA"/>
</dbReference>